<evidence type="ECO:0000256" key="1">
    <source>
        <dbReference type="SAM" id="SignalP"/>
    </source>
</evidence>
<gene>
    <name evidence="2" type="ORF">KUTeg_023455</name>
</gene>
<keyword evidence="1" id="KW-0732">Signal</keyword>
<accession>A0ABQ9E7D2</accession>
<organism evidence="2 3">
    <name type="scientific">Tegillarca granosa</name>
    <name type="common">Malaysian cockle</name>
    <name type="synonym">Anadara granosa</name>
    <dbReference type="NCBI Taxonomy" id="220873"/>
    <lineage>
        <taxon>Eukaryota</taxon>
        <taxon>Metazoa</taxon>
        <taxon>Spiralia</taxon>
        <taxon>Lophotrochozoa</taxon>
        <taxon>Mollusca</taxon>
        <taxon>Bivalvia</taxon>
        <taxon>Autobranchia</taxon>
        <taxon>Pteriomorphia</taxon>
        <taxon>Arcoida</taxon>
        <taxon>Arcoidea</taxon>
        <taxon>Arcidae</taxon>
        <taxon>Tegillarca</taxon>
    </lineage>
</organism>
<protein>
    <submittedName>
        <fullName evidence="2">Uncharacterized protein</fullName>
    </submittedName>
</protein>
<reference evidence="2 3" key="1">
    <citation type="submission" date="2022-12" db="EMBL/GenBank/DDBJ databases">
        <title>Chromosome-level genome of Tegillarca granosa.</title>
        <authorList>
            <person name="Kim J."/>
        </authorList>
    </citation>
    <scope>NUCLEOTIDE SEQUENCE [LARGE SCALE GENOMIC DNA]</scope>
    <source>
        <strain evidence="2">Teg-2019</strain>
        <tissue evidence="2">Adductor muscle</tissue>
    </source>
</reference>
<feature type="signal peptide" evidence="1">
    <location>
        <begin position="1"/>
        <end position="23"/>
    </location>
</feature>
<name>A0ABQ9E7D2_TEGGR</name>
<evidence type="ECO:0000313" key="3">
    <source>
        <dbReference type="Proteomes" id="UP001217089"/>
    </source>
</evidence>
<dbReference type="Proteomes" id="UP001217089">
    <property type="component" value="Unassembled WGS sequence"/>
</dbReference>
<dbReference type="EMBL" id="JARBDR010000921">
    <property type="protein sequence ID" value="KAJ8299395.1"/>
    <property type="molecule type" value="Genomic_DNA"/>
</dbReference>
<proteinExistence type="predicted"/>
<keyword evidence="3" id="KW-1185">Reference proteome</keyword>
<evidence type="ECO:0000313" key="2">
    <source>
        <dbReference type="EMBL" id="KAJ8299395.1"/>
    </source>
</evidence>
<comment type="caution">
    <text evidence="2">The sequence shown here is derived from an EMBL/GenBank/DDBJ whole genome shotgun (WGS) entry which is preliminary data.</text>
</comment>
<feature type="chain" id="PRO_5045948014" evidence="1">
    <location>
        <begin position="24"/>
        <end position="61"/>
    </location>
</feature>
<sequence length="61" mass="7039">MLNVFSAISYRMLILILEMPVRSVNEEFQLKYYSTLPEVLNAINKISFRDGMANTYTTCNA</sequence>